<organism evidence="1 2">
    <name type="scientific">Rhipicephalus microplus</name>
    <name type="common">Cattle tick</name>
    <name type="synonym">Boophilus microplus</name>
    <dbReference type="NCBI Taxonomy" id="6941"/>
    <lineage>
        <taxon>Eukaryota</taxon>
        <taxon>Metazoa</taxon>
        <taxon>Ecdysozoa</taxon>
        <taxon>Arthropoda</taxon>
        <taxon>Chelicerata</taxon>
        <taxon>Arachnida</taxon>
        <taxon>Acari</taxon>
        <taxon>Parasitiformes</taxon>
        <taxon>Ixodida</taxon>
        <taxon>Ixodoidea</taxon>
        <taxon>Ixodidae</taxon>
        <taxon>Rhipicephalinae</taxon>
        <taxon>Rhipicephalus</taxon>
        <taxon>Boophilus</taxon>
    </lineage>
</organism>
<proteinExistence type="predicted"/>
<evidence type="ECO:0000313" key="2">
    <source>
        <dbReference type="Proteomes" id="UP000821866"/>
    </source>
</evidence>
<dbReference type="SUPFAM" id="SSF52047">
    <property type="entry name" value="RNI-like"/>
    <property type="match status" value="1"/>
</dbReference>
<sequence>MTKVIRRVTTDIVCDVAYPFSRRSPIRNLTNLVPVRFSKIESTLSDLSACQVVTHVQLRVHSFLCELTDDPASPLVQLIRKAPALNTLVILVERYCCSECWNKISRPLCDAILHNTAIRTLRMNFRKNPDVRLLPLADLLHRNPGLHKFALKPPGHVAFAEFVQHVSKPKLWDNYNLAFIDLGDNGWGLLKEKLKIQNVVHRNLNLAMRAARFVGGVRSKDGAEALEKMSGSAFLVQKVCDVLRLKKRPGCGEDSQVREIHSRHGGILAAEWRDAP</sequence>
<reference evidence="1" key="2">
    <citation type="submission" date="2021-09" db="EMBL/GenBank/DDBJ databases">
        <authorList>
            <person name="Jia N."/>
            <person name="Wang J."/>
            <person name="Shi W."/>
            <person name="Du L."/>
            <person name="Sun Y."/>
            <person name="Zhan W."/>
            <person name="Jiang J."/>
            <person name="Wang Q."/>
            <person name="Zhang B."/>
            <person name="Ji P."/>
            <person name="Sakyi L.B."/>
            <person name="Cui X."/>
            <person name="Yuan T."/>
            <person name="Jiang B."/>
            <person name="Yang W."/>
            <person name="Lam T.T.-Y."/>
            <person name="Chang Q."/>
            <person name="Ding S."/>
            <person name="Wang X."/>
            <person name="Zhu J."/>
            <person name="Ruan X."/>
            <person name="Zhao L."/>
            <person name="Wei J."/>
            <person name="Que T."/>
            <person name="Du C."/>
            <person name="Cheng J."/>
            <person name="Dai P."/>
            <person name="Han X."/>
            <person name="Huang E."/>
            <person name="Gao Y."/>
            <person name="Liu J."/>
            <person name="Shao H."/>
            <person name="Ye R."/>
            <person name="Li L."/>
            <person name="Wei W."/>
            <person name="Wang X."/>
            <person name="Wang C."/>
            <person name="Huo Q."/>
            <person name="Li W."/>
            <person name="Guo W."/>
            <person name="Chen H."/>
            <person name="Chen S."/>
            <person name="Zhou L."/>
            <person name="Zhou L."/>
            <person name="Ni X."/>
            <person name="Tian J."/>
            <person name="Zhou Y."/>
            <person name="Sheng Y."/>
            <person name="Liu T."/>
            <person name="Pan Y."/>
            <person name="Xia L."/>
            <person name="Li J."/>
            <person name="Zhao F."/>
            <person name="Cao W."/>
        </authorList>
    </citation>
    <scope>NUCLEOTIDE SEQUENCE</scope>
    <source>
        <strain evidence="1">Rmic-2018</strain>
        <tissue evidence="1">Larvae</tissue>
    </source>
</reference>
<evidence type="ECO:0000313" key="1">
    <source>
        <dbReference type="EMBL" id="KAH8030289.1"/>
    </source>
</evidence>
<dbReference type="Proteomes" id="UP000821866">
    <property type="component" value="Chromosome 3"/>
</dbReference>
<keyword evidence="2" id="KW-1185">Reference proteome</keyword>
<name>A0A9J6E7Z1_RHIMP</name>
<dbReference type="AlphaFoldDB" id="A0A9J6E7Z1"/>
<protein>
    <submittedName>
        <fullName evidence="1">Uncharacterized protein</fullName>
    </submittedName>
</protein>
<accession>A0A9J6E7Z1</accession>
<gene>
    <name evidence="1" type="ORF">HPB51_006721</name>
</gene>
<comment type="caution">
    <text evidence="1">The sequence shown here is derived from an EMBL/GenBank/DDBJ whole genome shotgun (WGS) entry which is preliminary data.</text>
</comment>
<reference evidence="1" key="1">
    <citation type="journal article" date="2020" name="Cell">
        <title>Large-Scale Comparative Analyses of Tick Genomes Elucidate Their Genetic Diversity and Vector Capacities.</title>
        <authorList>
            <consortium name="Tick Genome and Microbiome Consortium (TIGMIC)"/>
            <person name="Jia N."/>
            <person name="Wang J."/>
            <person name="Shi W."/>
            <person name="Du L."/>
            <person name="Sun Y."/>
            <person name="Zhan W."/>
            <person name="Jiang J.F."/>
            <person name="Wang Q."/>
            <person name="Zhang B."/>
            <person name="Ji P."/>
            <person name="Bell-Sakyi L."/>
            <person name="Cui X.M."/>
            <person name="Yuan T.T."/>
            <person name="Jiang B.G."/>
            <person name="Yang W.F."/>
            <person name="Lam T.T."/>
            <person name="Chang Q.C."/>
            <person name="Ding S.J."/>
            <person name="Wang X.J."/>
            <person name="Zhu J.G."/>
            <person name="Ruan X.D."/>
            <person name="Zhao L."/>
            <person name="Wei J.T."/>
            <person name="Ye R.Z."/>
            <person name="Que T.C."/>
            <person name="Du C.H."/>
            <person name="Zhou Y.H."/>
            <person name="Cheng J.X."/>
            <person name="Dai P.F."/>
            <person name="Guo W.B."/>
            <person name="Han X.H."/>
            <person name="Huang E.J."/>
            <person name="Li L.F."/>
            <person name="Wei W."/>
            <person name="Gao Y.C."/>
            <person name="Liu J.Z."/>
            <person name="Shao H.Z."/>
            <person name="Wang X."/>
            <person name="Wang C.C."/>
            <person name="Yang T.C."/>
            <person name="Huo Q.B."/>
            <person name="Li W."/>
            <person name="Chen H.Y."/>
            <person name="Chen S.E."/>
            <person name="Zhou L.G."/>
            <person name="Ni X.B."/>
            <person name="Tian J.H."/>
            <person name="Sheng Y."/>
            <person name="Liu T."/>
            <person name="Pan Y.S."/>
            <person name="Xia L.Y."/>
            <person name="Li J."/>
            <person name="Zhao F."/>
            <person name="Cao W.C."/>
        </authorList>
    </citation>
    <scope>NUCLEOTIDE SEQUENCE</scope>
    <source>
        <strain evidence="1">Rmic-2018</strain>
    </source>
</reference>
<dbReference type="EMBL" id="JABSTU010000005">
    <property type="protein sequence ID" value="KAH8030289.1"/>
    <property type="molecule type" value="Genomic_DNA"/>
</dbReference>